<dbReference type="KEGG" id="nik:F5I99_08610"/>
<reference evidence="1 2" key="1">
    <citation type="submission" date="2019-09" db="EMBL/GenBank/DDBJ databases">
        <title>Nitrincola iocasae sp. nov., a bacterium isolated from the sediment collected at a cold seep field in South China Sea.</title>
        <authorList>
            <person name="Zhang H."/>
            <person name="Wang H."/>
            <person name="Li C."/>
        </authorList>
    </citation>
    <scope>NUCLEOTIDE SEQUENCE [LARGE SCALE GENOMIC DNA]</scope>
    <source>
        <strain evidence="1 2">KXZD1103</strain>
    </source>
</reference>
<accession>A0A5J6LD07</accession>
<dbReference type="Gene3D" id="2.60.120.380">
    <property type="match status" value="2"/>
</dbReference>
<dbReference type="RefSeq" id="WP_151055043.1">
    <property type="nucleotide sequence ID" value="NZ_CP044222.1"/>
</dbReference>
<organism evidence="1 2">
    <name type="scientific">Nitrincola iocasae</name>
    <dbReference type="NCBI Taxonomy" id="2614693"/>
    <lineage>
        <taxon>Bacteria</taxon>
        <taxon>Pseudomonadati</taxon>
        <taxon>Pseudomonadota</taxon>
        <taxon>Gammaproteobacteria</taxon>
        <taxon>Oceanospirillales</taxon>
        <taxon>Oceanospirillaceae</taxon>
        <taxon>Nitrincola</taxon>
    </lineage>
</organism>
<evidence type="ECO:0000313" key="2">
    <source>
        <dbReference type="Proteomes" id="UP000325606"/>
    </source>
</evidence>
<dbReference type="Proteomes" id="UP000325606">
    <property type="component" value="Chromosome"/>
</dbReference>
<proteinExistence type="predicted"/>
<dbReference type="EMBL" id="CP044222">
    <property type="protein sequence ID" value="QEW06564.1"/>
    <property type="molecule type" value="Genomic_DNA"/>
</dbReference>
<evidence type="ECO:0000313" key="1">
    <source>
        <dbReference type="EMBL" id="QEW06564.1"/>
    </source>
</evidence>
<protein>
    <submittedName>
        <fullName evidence="1">Carotenoid 1,2-hydratase</fullName>
    </submittedName>
</protein>
<sequence length="354" mass="38799">MSKLSTPLVLTSLGSLAVGVLIGWQVNSSAPVVEESVPDTPVIPTLLLGESQRGELTSQSALNRKDGSRFSEFLLPLDTDKLVEVELKGSLDGMLSLYNSSDELLTSAPVLRYRVDQPGDYVLVVSGQDADSYGPFNLNSREVELSDTDQLAVPADIRNWLQQDDTGHYVLTIEESGFYQIDMQSDEMDSFLVLQGPNGYSTEDDDGGDNLNARIREYLEAGEYQLTVSSYSEEAGFYTLTVVSRDAADMEHQNQAGTLELGQTVNARLASDKEDVYQVTLVEAGDYQIDMVSDDIDTYLELEGNGFYLSDDDGGGDLNARIQSYMEAGEYRVIAKSYDETAQGGYQLTLTPVN</sequence>
<keyword evidence="2" id="KW-1185">Reference proteome</keyword>
<name>A0A5J6LD07_9GAMM</name>
<dbReference type="AlphaFoldDB" id="A0A5J6LD07"/>
<gene>
    <name evidence="1" type="ORF">F5I99_08610</name>
</gene>